<gene>
    <name evidence="5" type="ORF">E2R65_19120</name>
    <name evidence="4" type="ORF">GGR35_003771</name>
</gene>
<dbReference type="EMBL" id="SNQG01000008">
    <property type="protein sequence ID" value="TEW63870.1"/>
    <property type="molecule type" value="Genomic_DNA"/>
</dbReference>
<evidence type="ECO:0000313" key="5">
    <source>
        <dbReference type="EMBL" id="TEW63870.1"/>
    </source>
</evidence>
<dbReference type="RefSeq" id="WP_134338094.1">
    <property type="nucleotide sequence ID" value="NZ_BMCZ01000008.1"/>
</dbReference>
<dbReference type="PIRSF" id="PIRSF018266">
    <property type="entry name" value="FecR"/>
    <property type="match status" value="1"/>
</dbReference>
<dbReference type="Proteomes" id="UP000297248">
    <property type="component" value="Unassembled WGS sequence"/>
</dbReference>
<dbReference type="PANTHER" id="PTHR30273:SF2">
    <property type="entry name" value="PROTEIN FECR"/>
    <property type="match status" value="1"/>
</dbReference>
<dbReference type="Gene3D" id="2.60.120.1440">
    <property type="match status" value="1"/>
</dbReference>
<dbReference type="InterPro" id="IPR012373">
    <property type="entry name" value="Ferrdict_sens_TM"/>
</dbReference>
<keyword evidence="7" id="KW-1185">Reference proteome</keyword>
<dbReference type="Proteomes" id="UP000583101">
    <property type="component" value="Unassembled WGS sequence"/>
</dbReference>
<reference evidence="5 6" key="1">
    <citation type="journal article" date="2016" name="Int. J. Syst. Evol. Microbiol.">
        <title>Proposal of Mucilaginibacter phyllosphaerae sp. nov. isolated from the phyllosphere of Galium album.</title>
        <authorList>
            <person name="Aydogan E.L."/>
            <person name="Busse H.J."/>
            <person name="Moser G."/>
            <person name="Muller C."/>
            <person name="Kampfer P."/>
            <person name="Glaeser S.P."/>
        </authorList>
    </citation>
    <scope>NUCLEOTIDE SEQUENCE [LARGE SCALE GENOMIC DNA]</scope>
    <source>
        <strain evidence="5 6">PP-F2FG21</strain>
    </source>
</reference>
<accession>A0A4Y8A674</accession>
<protein>
    <submittedName>
        <fullName evidence="5">FecR family protein</fullName>
    </submittedName>
    <submittedName>
        <fullName evidence="4">Ferric-dicitrate binding protein FerR (Iron transport regulator)</fullName>
    </submittedName>
</protein>
<feature type="domain" description="FecR protein" evidence="2">
    <location>
        <begin position="121"/>
        <end position="221"/>
    </location>
</feature>
<keyword evidence="1" id="KW-0472">Membrane</keyword>
<dbReference type="GO" id="GO:0016989">
    <property type="term" value="F:sigma factor antagonist activity"/>
    <property type="evidence" value="ECO:0007669"/>
    <property type="project" value="TreeGrafter"/>
</dbReference>
<evidence type="ECO:0000259" key="3">
    <source>
        <dbReference type="Pfam" id="PF16344"/>
    </source>
</evidence>
<feature type="transmembrane region" description="Helical" evidence="1">
    <location>
        <begin position="96"/>
        <end position="115"/>
    </location>
</feature>
<keyword evidence="1" id="KW-0812">Transmembrane</keyword>
<dbReference type="Pfam" id="PF04773">
    <property type="entry name" value="FecR"/>
    <property type="match status" value="1"/>
</dbReference>
<dbReference type="Pfam" id="PF16344">
    <property type="entry name" value="FecR_C"/>
    <property type="match status" value="1"/>
</dbReference>
<evidence type="ECO:0000259" key="2">
    <source>
        <dbReference type="Pfam" id="PF04773"/>
    </source>
</evidence>
<proteinExistence type="predicted"/>
<evidence type="ECO:0000313" key="6">
    <source>
        <dbReference type="Proteomes" id="UP000297248"/>
    </source>
</evidence>
<name>A0A4Y8A674_9SPHI</name>
<reference evidence="4 7" key="3">
    <citation type="submission" date="2020-08" db="EMBL/GenBank/DDBJ databases">
        <title>Genomic Encyclopedia of Type Strains, Phase IV (KMG-IV): sequencing the most valuable type-strain genomes for metagenomic binning, comparative biology and taxonomic classification.</title>
        <authorList>
            <person name="Goeker M."/>
        </authorList>
    </citation>
    <scope>NUCLEOTIDE SEQUENCE [LARGE SCALE GENOMIC DNA]</scope>
    <source>
        <strain evidence="4 7">DSM 100995</strain>
    </source>
</reference>
<dbReference type="PANTHER" id="PTHR30273">
    <property type="entry name" value="PERIPLASMIC SIGNAL SENSOR AND SIGMA FACTOR ACTIVATOR FECR-RELATED"/>
    <property type="match status" value="1"/>
</dbReference>
<evidence type="ECO:0000313" key="7">
    <source>
        <dbReference type="Proteomes" id="UP000583101"/>
    </source>
</evidence>
<sequence>MDLNKYASFSLKDFLEDDDFVNSIINTSKEDSLFFAEMLLHYPEKKEDIETAESLIHNYRKQDTFLNEDRQAEVWKRIEAEARPVKQAKVFSLLKLMRVAAAVLVVGLGAFTFWYNQQQNFSTTFGEIKTVVMPDGTTVLLNGNSSLSYQRGFGKNPREVWLKGEGLFKVIHLNKNPANIKPAERFIVHCNDLNIEVLGTTFNVNNRHNKINVGLITGKIKVTANNVKKAAPSLILAPGDYVEYATKKVVLKGKLAHPERLANWSKRQFVFANEKLKNILKTLEDTYGYQIKYTNAAAMDMEIEGEINVTGVKELLETISASLHVSIYQNENQIIIN</sequence>
<dbReference type="InterPro" id="IPR032508">
    <property type="entry name" value="FecR_C"/>
</dbReference>
<dbReference type="Gene3D" id="3.55.50.30">
    <property type="match status" value="1"/>
</dbReference>
<evidence type="ECO:0000313" key="4">
    <source>
        <dbReference type="EMBL" id="MBB3971144.1"/>
    </source>
</evidence>
<keyword evidence="1" id="KW-1133">Transmembrane helix</keyword>
<feature type="domain" description="Protein FecR C-terminal" evidence="3">
    <location>
        <begin position="268"/>
        <end position="336"/>
    </location>
</feature>
<dbReference type="AlphaFoldDB" id="A0A4Y8A674"/>
<dbReference type="EMBL" id="JACIEG010000008">
    <property type="protein sequence ID" value="MBB3971144.1"/>
    <property type="molecule type" value="Genomic_DNA"/>
</dbReference>
<reference evidence="5" key="2">
    <citation type="submission" date="2019-03" db="EMBL/GenBank/DDBJ databases">
        <authorList>
            <person name="Yan Y.-Q."/>
            <person name="Du Z.-J."/>
        </authorList>
    </citation>
    <scope>NUCLEOTIDE SEQUENCE</scope>
    <source>
        <strain evidence="5">PP-F2FG21</strain>
    </source>
</reference>
<dbReference type="OrthoDB" id="1523489at2"/>
<evidence type="ECO:0000256" key="1">
    <source>
        <dbReference type="SAM" id="Phobius"/>
    </source>
</evidence>
<dbReference type="InterPro" id="IPR006860">
    <property type="entry name" value="FecR"/>
</dbReference>
<organism evidence="5 6">
    <name type="scientific">Mucilaginibacter phyllosphaerae</name>
    <dbReference type="NCBI Taxonomy" id="1812349"/>
    <lineage>
        <taxon>Bacteria</taxon>
        <taxon>Pseudomonadati</taxon>
        <taxon>Bacteroidota</taxon>
        <taxon>Sphingobacteriia</taxon>
        <taxon>Sphingobacteriales</taxon>
        <taxon>Sphingobacteriaceae</taxon>
        <taxon>Mucilaginibacter</taxon>
    </lineage>
</organism>
<comment type="caution">
    <text evidence="5">The sequence shown here is derived from an EMBL/GenBank/DDBJ whole genome shotgun (WGS) entry which is preliminary data.</text>
</comment>